<comment type="similarity">
    <text evidence="3">Belongs to the peptidase M24B family.</text>
</comment>
<accession>H0EC59</accession>
<dbReference type="Gene3D" id="3.40.350.10">
    <property type="entry name" value="Creatinase/prolidase N-terminal domain"/>
    <property type="match status" value="1"/>
</dbReference>
<dbReference type="SUPFAM" id="SSF55920">
    <property type="entry name" value="Creatinase/aminopeptidase"/>
    <property type="match status" value="1"/>
</dbReference>
<sequence length="372" mass="38466">MNATAASTAPATRAERLAAAVAERDLDALIVSDLFDIRWLTGFTGSNAVVVVGVAGDGPPVLRFVTDFRYVSQAAEQVPDPWERIDGGRDLGGAGLVAHLPEGARRIGFDAGHLSVAAHKRLSDALPSGIDLQPADAIGDLRAVKDSGEVARIRAAAELADAAFREVVLEGPVVGRTEAAVALDLEFAMRKLGASGNSFDPIVACGPHGALPHASPRDVEIPAGVLLTVDWGAILDGYCSDCTRTVATGPISDRAREVYELVLDAQQRSLAAVREGAGARDVDAVAREIIAAGGYGERFGHGLGHGVGLEVHEPPTLSPRGGGALRAGEIVTVEPGIYLPGELGVRIEDLAVVTADGSDVLNTLPKDLVTVG</sequence>
<keyword evidence="7" id="KW-1185">Reference proteome</keyword>
<evidence type="ECO:0000313" key="6">
    <source>
        <dbReference type="EMBL" id="EHN08731.1"/>
    </source>
</evidence>
<dbReference type="PATRIC" id="fig|1097667.3.peg.4396"/>
<dbReference type="PANTHER" id="PTHR46112">
    <property type="entry name" value="AMINOPEPTIDASE"/>
    <property type="match status" value="1"/>
</dbReference>
<comment type="caution">
    <text evidence="6">The sequence shown here is derived from an EMBL/GenBank/DDBJ whole genome shotgun (WGS) entry which is preliminary data.</text>
</comment>
<dbReference type="InterPro" id="IPR001131">
    <property type="entry name" value="Peptidase_M24B_aminopep-P_CS"/>
</dbReference>
<dbReference type="InterPro" id="IPR000994">
    <property type="entry name" value="Pept_M24"/>
</dbReference>
<dbReference type="InterPro" id="IPR029149">
    <property type="entry name" value="Creatin/AminoP/Spt16_N"/>
</dbReference>
<dbReference type="Pfam" id="PF01321">
    <property type="entry name" value="Creatinase_N"/>
    <property type="match status" value="1"/>
</dbReference>
<dbReference type="PANTHER" id="PTHR46112:SF3">
    <property type="entry name" value="AMINOPEPTIDASE YPDF"/>
    <property type="match status" value="1"/>
</dbReference>
<name>H0EC59_9ACTN</name>
<dbReference type="InterPro" id="IPR050659">
    <property type="entry name" value="Peptidase_M24B"/>
</dbReference>
<evidence type="ECO:0000259" key="5">
    <source>
        <dbReference type="Pfam" id="PF01321"/>
    </source>
</evidence>
<protein>
    <submittedName>
        <fullName evidence="6">Aminopeptidase YpdF (MP-MA-MS-AP-NP-specific)</fullName>
    </submittedName>
</protein>
<keyword evidence="6" id="KW-0031">Aminopeptidase</keyword>
<gene>
    <name evidence="6" type="ORF">PAI11_44370</name>
</gene>
<dbReference type="RefSeq" id="WP_007579633.1">
    <property type="nucleotide sequence ID" value="NZ_AGUD01000346.1"/>
</dbReference>
<feature type="domain" description="Peptidase M24" evidence="4">
    <location>
        <begin position="152"/>
        <end position="355"/>
    </location>
</feature>
<evidence type="ECO:0000256" key="3">
    <source>
        <dbReference type="RuleBase" id="RU000590"/>
    </source>
</evidence>
<dbReference type="SUPFAM" id="SSF53092">
    <property type="entry name" value="Creatinase/prolidase N-terminal domain"/>
    <property type="match status" value="1"/>
</dbReference>
<dbReference type="EMBL" id="AGUD01000346">
    <property type="protein sequence ID" value="EHN08731.1"/>
    <property type="molecule type" value="Genomic_DNA"/>
</dbReference>
<evidence type="ECO:0000313" key="7">
    <source>
        <dbReference type="Proteomes" id="UP000005143"/>
    </source>
</evidence>
<dbReference type="InterPro" id="IPR036005">
    <property type="entry name" value="Creatinase/aminopeptidase-like"/>
</dbReference>
<organism evidence="6 7">
    <name type="scientific">Patulibacter medicamentivorans</name>
    <dbReference type="NCBI Taxonomy" id="1097667"/>
    <lineage>
        <taxon>Bacteria</taxon>
        <taxon>Bacillati</taxon>
        <taxon>Actinomycetota</taxon>
        <taxon>Thermoleophilia</taxon>
        <taxon>Solirubrobacterales</taxon>
        <taxon>Patulibacteraceae</taxon>
        <taxon>Patulibacter</taxon>
    </lineage>
</organism>
<dbReference type="OrthoDB" id="9806388at2"/>
<dbReference type="InterPro" id="IPR000587">
    <property type="entry name" value="Creatinase_N"/>
</dbReference>
<dbReference type="Gene3D" id="3.90.230.10">
    <property type="entry name" value="Creatinase/methionine aminopeptidase superfamily"/>
    <property type="match status" value="1"/>
</dbReference>
<dbReference type="PROSITE" id="PS00491">
    <property type="entry name" value="PROLINE_PEPTIDASE"/>
    <property type="match status" value="1"/>
</dbReference>
<dbReference type="GO" id="GO:0046872">
    <property type="term" value="F:metal ion binding"/>
    <property type="evidence" value="ECO:0007669"/>
    <property type="project" value="UniProtKB-KW"/>
</dbReference>
<evidence type="ECO:0000259" key="4">
    <source>
        <dbReference type="Pfam" id="PF00557"/>
    </source>
</evidence>
<reference evidence="6 7" key="1">
    <citation type="journal article" date="2013" name="Biodegradation">
        <title>Quantitative proteomic analysis of ibuprofen-degrading Patulibacter sp. strain I11.</title>
        <authorList>
            <person name="Almeida B."/>
            <person name="Kjeldal H."/>
            <person name="Lolas I."/>
            <person name="Knudsen A.D."/>
            <person name="Carvalho G."/>
            <person name="Nielsen K.L."/>
            <person name="Barreto Crespo M.T."/>
            <person name="Stensballe A."/>
            <person name="Nielsen J.L."/>
        </authorList>
    </citation>
    <scope>NUCLEOTIDE SEQUENCE [LARGE SCALE GENOMIC DNA]</scope>
    <source>
        <strain evidence="6 7">I11</strain>
    </source>
</reference>
<keyword evidence="2" id="KW-0378">Hydrolase</keyword>
<dbReference type="Proteomes" id="UP000005143">
    <property type="component" value="Unassembled WGS sequence"/>
</dbReference>
<evidence type="ECO:0000256" key="1">
    <source>
        <dbReference type="ARBA" id="ARBA00022723"/>
    </source>
</evidence>
<dbReference type="AlphaFoldDB" id="H0EC59"/>
<proteinExistence type="inferred from homology"/>
<dbReference type="GO" id="GO:0004177">
    <property type="term" value="F:aminopeptidase activity"/>
    <property type="evidence" value="ECO:0007669"/>
    <property type="project" value="UniProtKB-KW"/>
</dbReference>
<feature type="domain" description="Creatinase N-terminal" evidence="5">
    <location>
        <begin position="13"/>
        <end position="143"/>
    </location>
</feature>
<keyword evidence="1 3" id="KW-0479">Metal-binding</keyword>
<dbReference type="Pfam" id="PF00557">
    <property type="entry name" value="Peptidase_M24"/>
    <property type="match status" value="1"/>
</dbReference>
<evidence type="ECO:0000256" key="2">
    <source>
        <dbReference type="ARBA" id="ARBA00022801"/>
    </source>
</evidence>
<keyword evidence="6" id="KW-0645">Protease</keyword>